<dbReference type="OrthoDB" id="2013610at2759"/>
<evidence type="ECO:0000313" key="3">
    <source>
        <dbReference type="EMBL" id="TYK23803.1"/>
    </source>
</evidence>
<dbReference type="SUPFAM" id="SSF56672">
    <property type="entry name" value="DNA/RNA polymerases"/>
    <property type="match status" value="1"/>
</dbReference>
<gene>
    <name evidence="3" type="ORF">E5676_scaffold580G00160</name>
    <name evidence="2" type="ORF">E6C27_scaffold22G005630</name>
</gene>
<dbReference type="EMBL" id="SSTD01004376">
    <property type="protein sequence ID" value="TYK23803.1"/>
    <property type="molecule type" value="Genomic_DNA"/>
</dbReference>
<proteinExistence type="predicted"/>
<dbReference type="FunFam" id="3.30.70.270:FF:000020">
    <property type="entry name" value="Transposon Tf2-6 polyprotein-like Protein"/>
    <property type="match status" value="1"/>
</dbReference>
<dbReference type="InterPro" id="IPR012337">
    <property type="entry name" value="RNaseH-like_sf"/>
</dbReference>
<dbReference type="PANTHER" id="PTHR37984">
    <property type="entry name" value="PROTEIN CBG26694"/>
    <property type="match status" value="1"/>
</dbReference>
<dbReference type="InterPro" id="IPR001584">
    <property type="entry name" value="Integrase_cat-core"/>
</dbReference>
<dbReference type="SUPFAM" id="SSF53098">
    <property type="entry name" value="Ribonuclease H-like"/>
    <property type="match status" value="1"/>
</dbReference>
<evidence type="ECO:0000313" key="2">
    <source>
        <dbReference type="EMBL" id="KAA0060668.1"/>
    </source>
</evidence>
<dbReference type="CDD" id="cd01647">
    <property type="entry name" value="RT_LTR"/>
    <property type="match status" value="1"/>
</dbReference>
<reference evidence="4 5" key="1">
    <citation type="submission" date="2019-08" db="EMBL/GenBank/DDBJ databases">
        <title>Draft genome sequences of two oriental melons (Cucumis melo L. var makuwa).</title>
        <authorList>
            <person name="Kwon S.-Y."/>
        </authorList>
    </citation>
    <scope>NUCLEOTIDE SEQUENCE [LARGE SCALE GENOMIC DNA]</scope>
    <source>
        <strain evidence="5">cv. Chang Bougi</strain>
        <strain evidence="4">cv. SW 3</strain>
        <tissue evidence="2">Leaf</tissue>
    </source>
</reference>
<dbReference type="Gene3D" id="3.30.70.270">
    <property type="match status" value="3"/>
</dbReference>
<evidence type="ECO:0000259" key="1">
    <source>
        <dbReference type="PROSITE" id="PS50994"/>
    </source>
</evidence>
<name>A0A5A7UZI7_CUCMM</name>
<dbReference type="Gene3D" id="3.10.10.10">
    <property type="entry name" value="HIV Type 1 Reverse Transcriptase, subunit A, domain 1"/>
    <property type="match status" value="1"/>
</dbReference>
<sequence>MFPFIISNFPLLPPEEVGILCITGRRRVIICGDPSLTEKGVSLKNMMKSWEWEDQGFLVEYVFEWPETLPPKRGIEHHIHLKQGTNPVNVRPYRYAHRQKKEMERLVDEMLASGIIRPSTSPYYSSVLLVRKKDRSWRFCVDYCALNNVTIPDKFPIPVIKELFDKLNGENMFSKIDLKVGYHQIRMHPKDVEKTACRIHEGHYEFLVMPFVYGKGLEEHMQHLELVLETLRANELYANLGKCSFTKERVGYLGQIISKKRVEVDPENIRAIREWSIPTNVREVGGFLGLTGYYRRFIQNYGSIAGPLTQLLKNGNFKWSEDASVAFEKLKTSMMTLPIRTLSLKDKIKPVYKRELLAVVLAVQCWRPYLSCRKSIVKTNQRVPPIVQLNQISAPALIDMAKIQEEVENDPKLQEIKDVVDQGPQNFPNFIVYQRVLQFKGRNKTLALSPAGLLNPLEIPDTIWSEISMDFIDGLPKSAGYEAIFVVVDRLSKYAHFLPTKHPYTAKSVAELFVKEIVQLHGYPRSIVSDRDRVFVSHFWTELFKLAERNSIRVQHTTPEPVAKPRW</sequence>
<accession>A0A5A7UZI7</accession>
<dbReference type="PANTHER" id="PTHR37984:SF5">
    <property type="entry name" value="PROTEIN NYNRIN-LIKE"/>
    <property type="match status" value="1"/>
</dbReference>
<dbReference type="InterPro" id="IPR000477">
    <property type="entry name" value="RT_dom"/>
</dbReference>
<dbReference type="Proteomes" id="UP000321947">
    <property type="component" value="Unassembled WGS sequence"/>
</dbReference>
<feature type="domain" description="Integrase catalytic" evidence="1">
    <location>
        <begin position="456"/>
        <end position="567"/>
    </location>
</feature>
<protein>
    <submittedName>
        <fullName evidence="2">Ty3-gypsy retroelement transposase</fullName>
    </submittedName>
</protein>
<dbReference type="Proteomes" id="UP000321393">
    <property type="component" value="Unassembled WGS sequence"/>
</dbReference>
<dbReference type="PROSITE" id="PS50994">
    <property type="entry name" value="INTEGRASE"/>
    <property type="match status" value="1"/>
</dbReference>
<dbReference type="InterPro" id="IPR043128">
    <property type="entry name" value="Rev_trsase/Diguanyl_cyclase"/>
</dbReference>
<dbReference type="AlphaFoldDB" id="A0A5A7UZI7"/>
<dbReference type="GO" id="GO:0003676">
    <property type="term" value="F:nucleic acid binding"/>
    <property type="evidence" value="ECO:0007669"/>
    <property type="project" value="InterPro"/>
</dbReference>
<dbReference type="InterPro" id="IPR043502">
    <property type="entry name" value="DNA/RNA_pol_sf"/>
</dbReference>
<organism evidence="2 4">
    <name type="scientific">Cucumis melo var. makuwa</name>
    <name type="common">Oriental melon</name>
    <dbReference type="NCBI Taxonomy" id="1194695"/>
    <lineage>
        <taxon>Eukaryota</taxon>
        <taxon>Viridiplantae</taxon>
        <taxon>Streptophyta</taxon>
        <taxon>Embryophyta</taxon>
        <taxon>Tracheophyta</taxon>
        <taxon>Spermatophyta</taxon>
        <taxon>Magnoliopsida</taxon>
        <taxon>eudicotyledons</taxon>
        <taxon>Gunneridae</taxon>
        <taxon>Pentapetalae</taxon>
        <taxon>rosids</taxon>
        <taxon>fabids</taxon>
        <taxon>Cucurbitales</taxon>
        <taxon>Cucurbitaceae</taxon>
        <taxon>Benincaseae</taxon>
        <taxon>Cucumis</taxon>
    </lineage>
</organism>
<dbReference type="GO" id="GO:0015074">
    <property type="term" value="P:DNA integration"/>
    <property type="evidence" value="ECO:0007669"/>
    <property type="project" value="InterPro"/>
</dbReference>
<comment type="caution">
    <text evidence="2">The sequence shown here is derived from an EMBL/GenBank/DDBJ whole genome shotgun (WGS) entry which is preliminary data.</text>
</comment>
<dbReference type="InterPro" id="IPR050951">
    <property type="entry name" value="Retrovirus_Pol_polyprotein"/>
</dbReference>
<dbReference type="InterPro" id="IPR036397">
    <property type="entry name" value="RNaseH_sf"/>
</dbReference>
<dbReference type="EMBL" id="SSTE01005668">
    <property type="protein sequence ID" value="KAA0060668.1"/>
    <property type="molecule type" value="Genomic_DNA"/>
</dbReference>
<evidence type="ECO:0000313" key="5">
    <source>
        <dbReference type="Proteomes" id="UP000321947"/>
    </source>
</evidence>
<evidence type="ECO:0000313" key="4">
    <source>
        <dbReference type="Proteomes" id="UP000321393"/>
    </source>
</evidence>
<dbReference type="Pfam" id="PF00078">
    <property type="entry name" value="RVT_1"/>
    <property type="match status" value="1"/>
</dbReference>
<dbReference type="Gene3D" id="3.30.420.10">
    <property type="entry name" value="Ribonuclease H-like superfamily/Ribonuclease H"/>
    <property type="match status" value="1"/>
</dbReference>